<sequence>MSAFITKLSFAALAFAIANAAPAPQYPSGTRVWTTAPYPSGTGSASTSSNGSETYSTSSYSESATYSTSSYSESATSTGSCSLGIPAQVIVDPAVASAKASDNAALAKELLSEVTQVDRFNRLLTVDGAGKELLDADTVQDRVVFNFNKANQTGEGGRLLVANEKNFPILVDLGISTAVAFLEPCGMNSPHTHPRATEFLTVVQGSLKAGFMLENAFVTEEDKAKKALTTQISAELSAFEATVFPQGSIHFQFNDNCEPAAFVASLTSSDPGTSQIAQNFFFQDDEIVDIVLGKGEQTVDGANIEEFRSKLPSNLVRDMDKCMQRCNLK</sequence>
<reference evidence="9" key="1">
    <citation type="journal article" date="2020" name="Stud. Mycol.">
        <title>101 Dothideomycetes genomes: a test case for predicting lifestyles and emergence of pathogens.</title>
        <authorList>
            <person name="Haridas S."/>
            <person name="Albert R."/>
            <person name="Binder M."/>
            <person name="Bloem J."/>
            <person name="Labutti K."/>
            <person name="Salamov A."/>
            <person name="Andreopoulos B."/>
            <person name="Baker S."/>
            <person name="Barry K."/>
            <person name="Bills G."/>
            <person name="Bluhm B."/>
            <person name="Cannon C."/>
            <person name="Castanera R."/>
            <person name="Culley D."/>
            <person name="Daum C."/>
            <person name="Ezra D."/>
            <person name="Gonzalez J."/>
            <person name="Henrissat B."/>
            <person name="Kuo A."/>
            <person name="Liang C."/>
            <person name="Lipzen A."/>
            <person name="Lutzoni F."/>
            <person name="Magnuson J."/>
            <person name="Mondo S."/>
            <person name="Nolan M."/>
            <person name="Ohm R."/>
            <person name="Pangilinan J."/>
            <person name="Park H.-J."/>
            <person name="Ramirez L."/>
            <person name="Alfaro M."/>
            <person name="Sun H."/>
            <person name="Tritt A."/>
            <person name="Yoshinaga Y."/>
            <person name="Zwiers L.-H."/>
            <person name="Turgeon B."/>
            <person name="Goodwin S."/>
            <person name="Spatafora J."/>
            <person name="Crous P."/>
            <person name="Grigoriev I."/>
        </authorList>
    </citation>
    <scope>NUCLEOTIDE SEQUENCE</scope>
    <source>
        <strain evidence="9">CBS 116435</strain>
    </source>
</reference>
<evidence type="ECO:0000256" key="1">
    <source>
        <dbReference type="ARBA" id="ARBA00004613"/>
    </source>
</evidence>
<dbReference type="EMBL" id="MU003876">
    <property type="protein sequence ID" value="KAF2716415.1"/>
    <property type="molecule type" value="Genomic_DNA"/>
</dbReference>
<organism evidence="9 10">
    <name type="scientific">Polychaeton citri CBS 116435</name>
    <dbReference type="NCBI Taxonomy" id="1314669"/>
    <lineage>
        <taxon>Eukaryota</taxon>
        <taxon>Fungi</taxon>
        <taxon>Dikarya</taxon>
        <taxon>Ascomycota</taxon>
        <taxon>Pezizomycotina</taxon>
        <taxon>Dothideomycetes</taxon>
        <taxon>Dothideomycetidae</taxon>
        <taxon>Capnodiales</taxon>
        <taxon>Capnodiaceae</taxon>
        <taxon>Polychaeton</taxon>
    </lineage>
</organism>
<dbReference type="GO" id="GO:0030145">
    <property type="term" value="F:manganese ion binding"/>
    <property type="evidence" value="ECO:0007669"/>
    <property type="project" value="InterPro"/>
</dbReference>
<dbReference type="Gene3D" id="2.60.120.10">
    <property type="entry name" value="Jelly Rolls"/>
    <property type="match status" value="1"/>
</dbReference>
<comment type="similarity">
    <text evidence="2">Belongs to the germin family.</text>
</comment>
<name>A0A9P4UKZ4_9PEZI</name>
<evidence type="ECO:0000256" key="5">
    <source>
        <dbReference type="ARBA" id="ARBA00023211"/>
    </source>
</evidence>
<proteinExistence type="inferred from homology"/>
<keyword evidence="4" id="KW-0479">Metal-binding</keyword>
<evidence type="ECO:0000313" key="9">
    <source>
        <dbReference type="EMBL" id="KAF2716415.1"/>
    </source>
</evidence>
<dbReference type="SMART" id="SM00835">
    <property type="entry name" value="Cupin_1"/>
    <property type="match status" value="1"/>
</dbReference>
<keyword evidence="7" id="KW-0732">Signal</keyword>
<dbReference type="Proteomes" id="UP000799441">
    <property type="component" value="Unassembled WGS sequence"/>
</dbReference>
<dbReference type="InterPro" id="IPR001929">
    <property type="entry name" value="Germin"/>
</dbReference>
<dbReference type="PANTHER" id="PTHR31238">
    <property type="entry name" value="GERMIN-LIKE PROTEIN SUBFAMILY 3 MEMBER 3"/>
    <property type="match status" value="1"/>
</dbReference>
<feature type="domain" description="Cupin type-1" evidence="8">
    <location>
        <begin position="145"/>
        <end position="289"/>
    </location>
</feature>
<dbReference type="CDD" id="cd02241">
    <property type="entry name" value="cupin_OxOx"/>
    <property type="match status" value="1"/>
</dbReference>
<evidence type="ECO:0000256" key="3">
    <source>
        <dbReference type="ARBA" id="ARBA00022525"/>
    </source>
</evidence>
<evidence type="ECO:0000256" key="6">
    <source>
        <dbReference type="SAM" id="MobiDB-lite"/>
    </source>
</evidence>
<keyword evidence="3" id="KW-0964">Secreted</keyword>
<gene>
    <name evidence="9" type="ORF">K431DRAFT_278971</name>
</gene>
<keyword evidence="5" id="KW-0464">Manganese</keyword>
<evidence type="ECO:0000256" key="2">
    <source>
        <dbReference type="ARBA" id="ARBA00007456"/>
    </source>
</evidence>
<evidence type="ECO:0000256" key="4">
    <source>
        <dbReference type="ARBA" id="ARBA00022723"/>
    </source>
</evidence>
<dbReference type="SUPFAM" id="SSF51182">
    <property type="entry name" value="RmlC-like cupins"/>
    <property type="match status" value="1"/>
</dbReference>
<feature type="region of interest" description="Disordered" evidence="6">
    <location>
        <begin position="40"/>
        <end position="59"/>
    </location>
</feature>
<evidence type="ECO:0000313" key="10">
    <source>
        <dbReference type="Proteomes" id="UP000799441"/>
    </source>
</evidence>
<comment type="subcellular location">
    <subcellularLocation>
        <location evidence="1">Secreted</location>
    </subcellularLocation>
</comment>
<feature type="chain" id="PRO_5040489352" evidence="7">
    <location>
        <begin position="21"/>
        <end position="329"/>
    </location>
</feature>
<evidence type="ECO:0000256" key="7">
    <source>
        <dbReference type="SAM" id="SignalP"/>
    </source>
</evidence>
<dbReference type="GO" id="GO:0005576">
    <property type="term" value="C:extracellular region"/>
    <property type="evidence" value="ECO:0007669"/>
    <property type="project" value="UniProtKB-SubCell"/>
</dbReference>
<accession>A0A9P4UKZ4</accession>
<protein>
    <submittedName>
        <fullName evidence="9">RmlC-like cupin</fullName>
    </submittedName>
</protein>
<dbReference type="InterPro" id="IPR006045">
    <property type="entry name" value="Cupin_1"/>
</dbReference>
<dbReference type="InterPro" id="IPR014710">
    <property type="entry name" value="RmlC-like_jellyroll"/>
</dbReference>
<dbReference type="Pfam" id="PF00190">
    <property type="entry name" value="Cupin_1"/>
    <property type="match status" value="1"/>
</dbReference>
<feature type="signal peptide" evidence="7">
    <location>
        <begin position="1"/>
        <end position="20"/>
    </location>
</feature>
<dbReference type="OrthoDB" id="1921208at2759"/>
<dbReference type="AlphaFoldDB" id="A0A9P4UKZ4"/>
<dbReference type="InterPro" id="IPR011051">
    <property type="entry name" value="RmlC_Cupin_sf"/>
</dbReference>
<comment type="caution">
    <text evidence="9">The sequence shown here is derived from an EMBL/GenBank/DDBJ whole genome shotgun (WGS) entry which is preliminary data.</text>
</comment>
<keyword evidence="10" id="KW-1185">Reference proteome</keyword>
<evidence type="ECO:0000259" key="8">
    <source>
        <dbReference type="SMART" id="SM00835"/>
    </source>
</evidence>